<dbReference type="InterPro" id="IPR006439">
    <property type="entry name" value="HAD-SF_hydro_IA"/>
</dbReference>
<dbReference type="NCBIfam" id="TIGR01549">
    <property type="entry name" value="HAD-SF-IA-v1"/>
    <property type="match status" value="1"/>
</dbReference>
<organism evidence="1">
    <name type="scientific">hydrothermal vent metagenome</name>
    <dbReference type="NCBI Taxonomy" id="652676"/>
    <lineage>
        <taxon>unclassified sequences</taxon>
        <taxon>metagenomes</taxon>
        <taxon>ecological metagenomes</taxon>
    </lineage>
</organism>
<dbReference type="GO" id="GO:0006281">
    <property type="term" value="P:DNA repair"/>
    <property type="evidence" value="ECO:0007669"/>
    <property type="project" value="TreeGrafter"/>
</dbReference>
<dbReference type="PANTHER" id="PTHR43434:SF24">
    <property type="entry name" value="HYDROLASE-RELATED"/>
    <property type="match status" value="1"/>
</dbReference>
<dbReference type="SFLD" id="SFLDG01129">
    <property type="entry name" value="C1.5:_HAD__Beta-PGM__Phosphata"/>
    <property type="match status" value="1"/>
</dbReference>
<dbReference type="InterPro" id="IPR023214">
    <property type="entry name" value="HAD_sf"/>
</dbReference>
<dbReference type="GO" id="GO:0005829">
    <property type="term" value="C:cytosol"/>
    <property type="evidence" value="ECO:0007669"/>
    <property type="project" value="TreeGrafter"/>
</dbReference>
<dbReference type="Gene3D" id="3.40.50.1000">
    <property type="entry name" value="HAD superfamily/HAD-like"/>
    <property type="match status" value="1"/>
</dbReference>
<gene>
    <name evidence="1" type="ORF">MNBD_GAMMA05-890</name>
</gene>
<dbReference type="InterPro" id="IPR023198">
    <property type="entry name" value="PGP-like_dom2"/>
</dbReference>
<dbReference type="AlphaFoldDB" id="A0A3B0WIM7"/>
<dbReference type="PANTHER" id="PTHR43434">
    <property type="entry name" value="PHOSPHOGLYCOLATE PHOSPHATASE"/>
    <property type="match status" value="1"/>
</dbReference>
<dbReference type="GO" id="GO:0008967">
    <property type="term" value="F:phosphoglycolate phosphatase activity"/>
    <property type="evidence" value="ECO:0007669"/>
    <property type="project" value="TreeGrafter"/>
</dbReference>
<dbReference type="Gene3D" id="1.10.150.240">
    <property type="entry name" value="Putative phosphatase, domain 2"/>
    <property type="match status" value="1"/>
</dbReference>
<dbReference type="InterPro" id="IPR041492">
    <property type="entry name" value="HAD_2"/>
</dbReference>
<dbReference type="InterPro" id="IPR036412">
    <property type="entry name" value="HAD-like_sf"/>
</dbReference>
<dbReference type="EMBL" id="UOFE01000003">
    <property type="protein sequence ID" value="VAW50487.1"/>
    <property type="molecule type" value="Genomic_DNA"/>
</dbReference>
<protein>
    <submittedName>
        <fullName evidence="1">Similar to phosphoglycolate phosphatase, clustered with ribosomal large subunit pseudouridine synthase C</fullName>
    </submittedName>
</protein>
<reference evidence="1" key="1">
    <citation type="submission" date="2018-06" db="EMBL/GenBank/DDBJ databases">
        <authorList>
            <person name="Zhirakovskaya E."/>
        </authorList>
    </citation>
    <scope>NUCLEOTIDE SEQUENCE</scope>
</reference>
<dbReference type="SFLD" id="SFLDS00003">
    <property type="entry name" value="Haloacid_Dehalogenase"/>
    <property type="match status" value="1"/>
</dbReference>
<dbReference type="Pfam" id="PF13419">
    <property type="entry name" value="HAD_2"/>
    <property type="match status" value="1"/>
</dbReference>
<dbReference type="NCBIfam" id="TIGR01509">
    <property type="entry name" value="HAD-SF-IA-v3"/>
    <property type="match status" value="1"/>
</dbReference>
<proteinExistence type="predicted"/>
<dbReference type="SUPFAM" id="SSF56784">
    <property type="entry name" value="HAD-like"/>
    <property type="match status" value="1"/>
</dbReference>
<evidence type="ECO:0000313" key="1">
    <source>
        <dbReference type="EMBL" id="VAW50487.1"/>
    </source>
</evidence>
<dbReference type="InterPro" id="IPR050155">
    <property type="entry name" value="HAD-like_hydrolase_sf"/>
</dbReference>
<name>A0A3B0WIM7_9ZZZZ</name>
<sequence length="223" mass="24746">MKPFPLLIFDWDGTLVDSIERIVTSIQFASKSVVKMEVSETQAKNVIGLGLSEAIEKLHPELDKLQHAIELNNIADAYRQHYLHENTVPAPLFAGVDTLLNGLRDDGYTLAISTGKSRAGLQQSIDEHQLARHFATTKCAGENKSKPHPEMLHKILHELNFSASQTLMIGDSEHDLKMANNADMKSIGVTHGVHDAKTLEKHNPLICLSDITELSSYLNHNTH</sequence>
<accession>A0A3B0WIM7</accession>